<dbReference type="Proteomes" id="UP000295132">
    <property type="component" value="Unassembled WGS sequence"/>
</dbReference>
<dbReference type="EMBL" id="SMYO01000001">
    <property type="protein sequence ID" value="TDK65081.1"/>
    <property type="molecule type" value="Genomic_DNA"/>
</dbReference>
<gene>
    <name evidence="4" type="ORF">E2K98_02225</name>
    <name evidence="3" type="ORF">RCG21_10075</name>
</gene>
<dbReference type="AlphaFoldDB" id="A0A4R5VZK6"/>
<dbReference type="GO" id="GO:0016787">
    <property type="term" value="F:hydrolase activity"/>
    <property type="evidence" value="ECO:0007669"/>
    <property type="project" value="UniProtKB-KW"/>
</dbReference>
<dbReference type="Gene3D" id="3.60.110.10">
    <property type="entry name" value="Carbon-nitrogen hydrolase"/>
    <property type="match status" value="1"/>
</dbReference>
<dbReference type="Pfam" id="PF00795">
    <property type="entry name" value="CN_hydrolase"/>
    <property type="match status" value="1"/>
</dbReference>
<proteinExistence type="inferred from homology"/>
<dbReference type="PANTHER" id="PTHR23088:SF27">
    <property type="entry name" value="DEAMINATED GLUTATHIONE AMIDASE"/>
    <property type="match status" value="1"/>
</dbReference>
<organism evidence="4 5">
    <name type="scientific">Bacillus salipaludis</name>
    <dbReference type="NCBI Taxonomy" id="2547811"/>
    <lineage>
        <taxon>Bacteria</taxon>
        <taxon>Bacillati</taxon>
        <taxon>Bacillota</taxon>
        <taxon>Bacilli</taxon>
        <taxon>Bacillales</taxon>
        <taxon>Bacillaceae</taxon>
        <taxon>Bacillus</taxon>
    </lineage>
</organism>
<comment type="similarity">
    <text evidence="1">Belongs to the carbon-nitrogen hydrolase superfamily. NIT1/NIT2 family.</text>
</comment>
<accession>A0A4R5VZK6</accession>
<dbReference type="PROSITE" id="PS50263">
    <property type="entry name" value="CN_HYDROLASE"/>
    <property type="match status" value="1"/>
</dbReference>
<dbReference type="Proteomes" id="UP001178888">
    <property type="component" value="Unassembled WGS sequence"/>
</dbReference>
<reference evidence="3" key="2">
    <citation type="submission" date="2023-08" db="EMBL/GenBank/DDBJ databases">
        <title>Nitrogen cycling bacteria in agricultural field soils.</title>
        <authorList>
            <person name="Jang J."/>
        </authorList>
    </citation>
    <scope>NUCLEOTIDE SEQUENCE</scope>
    <source>
        <strain evidence="3">PS3-36</strain>
    </source>
</reference>
<dbReference type="InterPro" id="IPR003010">
    <property type="entry name" value="C-N_Hydrolase"/>
</dbReference>
<sequence>MRVAIAQLSTSVDKTANLEKAVQYIAKAKGLGADLCLLPEFYMALATPKSGVLPVEAAEPLDGPFVSGLKEAAKANEIYVVCGTYESKSDDPKRAYNTTVMINRSGELIHSYRKTHLYDAFSYHESDTVIPGDNHYKIVETEFGKIGLMVCYELRFPEIARQFALQDADILFVPAGWVAGPMKEDHWQTLIRARAIENTMFVCGANLVGDIFTGRSVMVDPMGVITASGGEEETLIFSDIDLDRIRRVREKLPSVKHRKPEFYQSH</sequence>
<evidence type="ECO:0000313" key="3">
    <source>
        <dbReference type="EMBL" id="MDQ6596693.1"/>
    </source>
</evidence>
<evidence type="ECO:0000259" key="2">
    <source>
        <dbReference type="PROSITE" id="PS50263"/>
    </source>
</evidence>
<keyword evidence="4" id="KW-0378">Hydrolase</keyword>
<evidence type="ECO:0000313" key="5">
    <source>
        <dbReference type="Proteomes" id="UP000295132"/>
    </source>
</evidence>
<protein>
    <submittedName>
        <fullName evidence="4">Carbon-nitrogen hydrolase family protein</fullName>
    </submittedName>
</protein>
<reference evidence="4 5" key="1">
    <citation type="submission" date="2019-03" db="EMBL/GenBank/DDBJ databases">
        <title>Bacillus niacini sp. nov. a Nicotinate-Metabolizing Mesophile Isolated from Soil.</title>
        <authorList>
            <person name="Zhang G."/>
        </authorList>
    </citation>
    <scope>NUCLEOTIDE SEQUENCE [LARGE SCALE GENOMIC DNA]</scope>
    <source>
        <strain evidence="4 5">WN066</strain>
    </source>
</reference>
<name>A0A4R5VZK6_9BACI</name>
<dbReference type="RefSeq" id="WP_133332663.1">
    <property type="nucleotide sequence ID" value="NZ_JAVGVR010000001.1"/>
</dbReference>
<evidence type="ECO:0000313" key="4">
    <source>
        <dbReference type="EMBL" id="TDK65081.1"/>
    </source>
</evidence>
<dbReference type="CDD" id="cd07581">
    <property type="entry name" value="nitrilase_3"/>
    <property type="match status" value="1"/>
</dbReference>
<evidence type="ECO:0000313" key="6">
    <source>
        <dbReference type="Proteomes" id="UP001178888"/>
    </source>
</evidence>
<dbReference type="PANTHER" id="PTHR23088">
    <property type="entry name" value="NITRILASE-RELATED"/>
    <property type="match status" value="1"/>
</dbReference>
<comment type="caution">
    <text evidence="4">The sequence shown here is derived from an EMBL/GenBank/DDBJ whole genome shotgun (WGS) entry which is preliminary data.</text>
</comment>
<dbReference type="SUPFAM" id="SSF56317">
    <property type="entry name" value="Carbon-nitrogen hydrolase"/>
    <property type="match status" value="1"/>
</dbReference>
<dbReference type="EMBL" id="JAVGVR010000001">
    <property type="protein sequence ID" value="MDQ6596693.1"/>
    <property type="molecule type" value="Genomic_DNA"/>
</dbReference>
<evidence type="ECO:0000256" key="1">
    <source>
        <dbReference type="ARBA" id="ARBA00010613"/>
    </source>
</evidence>
<dbReference type="InterPro" id="IPR036526">
    <property type="entry name" value="C-N_Hydrolase_sf"/>
</dbReference>
<feature type="domain" description="CN hydrolase" evidence="2">
    <location>
        <begin position="1"/>
        <end position="242"/>
    </location>
</feature>
<keyword evidence="6" id="KW-1185">Reference proteome</keyword>